<reference evidence="1 2" key="1">
    <citation type="submission" date="2014-06" db="EMBL/GenBank/DDBJ databases">
        <title>Draft genome sequence of the putrescine producing strain Lactococcus lactis subsp cremoris GE214.</title>
        <authorList>
            <person name="Ladero V."/>
            <person name="Linares D.M."/>
            <person name="del Rio B."/>
            <person name="Mayo B."/>
            <person name="Martin M.C."/>
            <person name="Fernandez M."/>
            <person name="Alvarez M.A."/>
        </authorList>
    </citation>
    <scope>NUCLEOTIDE SEQUENCE [LARGE SCALE GENOMIC DNA]</scope>
    <source>
        <strain evidence="1 2">GE214</strain>
    </source>
</reference>
<dbReference type="EMBL" id="AZSI01000151">
    <property type="protein sequence ID" value="KEY61590.1"/>
    <property type="molecule type" value="Genomic_DNA"/>
</dbReference>
<gene>
    <name evidence="1" type="ORF">U725_02276</name>
</gene>
<accession>A0A084A8G1</accession>
<dbReference type="AlphaFoldDB" id="A0A084A8G1"/>
<sequence length="307" mass="36748">MPRALEKERLFFQIYQSLEKELLEMTDYIHFSENNLDVYSVKLANFILRANVECESLLKELYKKTKHFNSLSEAKQSKALENSTYREVNAVYKLDKKKIYIASEIFYFQEKYSEPFIPFVYKKNKKDPIQIYNAIKHDKVNNLEKADLETAINMLGTLFILNSYFFPELIQKEQDDRSKIFRGKRAYIEPLFLSMFDKIDKLNKDEVENYLSSCLYFEWISDYYLTENLPYHISDISGMLENHLNDVNLPLDTLIEKRNKNEYLYDDLNYPVLFKYSTVITNTGEDINYFRKKSEQIFKALLEKQEE</sequence>
<proteinExistence type="predicted"/>
<dbReference type="PATRIC" id="fig|1415168.3.peg.2337"/>
<comment type="caution">
    <text evidence="1">The sequence shown here is derived from an EMBL/GenBank/DDBJ whole genome shotgun (WGS) entry which is preliminary data.</text>
</comment>
<dbReference type="Proteomes" id="UP000028401">
    <property type="component" value="Unassembled WGS sequence"/>
</dbReference>
<evidence type="ECO:0000313" key="2">
    <source>
        <dbReference type="Proteomes" id="UP000028401"/>
    </source>
</evidence>
<evidence type="ECO:0000313" key="1">
    <source>
        <dbReference type="EMBL" id="KEY61590.1"/>
    </source>
</evidence>
<protein>
    <submittedName>
        <fullName evidence="1">Uncharacterized protein</fullName>
    </submittedName>
</protein>
<organism evidence="1 2">
    <name type="scientific">Lactococcus cremoris subsp. cremoris GE214</name>
    <dbReference type="NCBI Taxonomy" id="1415168"/>
    <lineage>
        <taxon>Bacteria</taxon>
        <taxon>Bacillati</taxon>
        <taxon>Bacillota</taxon>
        <taxon>Bacilli</taxon>
        <taxon>Lactobacillales</taxon>
        <taxon>Streptococcaceae</taxon>
        <taxon>Lactococcus</taxon>
        <taxon>Lactococcus cremoris subsp. cremoris</taxon>
    </lineage>
</organism>
<name>A0A084A8G1_LACLC</name>
<dbReference type="RefSeq" id="WP_042748791.1">
    <property type="nucleotide sequence ID" value="NZ_AZSI01000151.1"/>
</dbReference>